<reference evidence="11 13" key="2">
    <citation type="submission" date="2023-07" db="EMBL/GenBank/DDBJ databases">
        <title>Genomic Encyclopedia of Type Strains, Phase IV (KMG-IV): sequencing the most valuable type-strain genomes for metagenomic binning, comparative biology and taxonomic classification.</title>
        <authorList>
            <person name="Goeker M."/>
        </authorList>
    </citation>
    <scope>NUCLEOTIDE SEQUENCE [LARGE SCALE GENOMIC DNA]</scope>
    <source>
        <strain evidence="11 13">DSM 338</strain>
    </source>
</reference>
<dbReference type="SUPFAM" id="SSF49503">
    <property type="entry name" value="Cupredoxins"/>
    <property type="match status" value="1"/>
</dbReference>
<dbReference type="GeneID" id="95762993"/>
<evidence type="ECO:0000256" key="6">
    <source>
        <dbReference type="ARBA" id="ARBA00023008"/>
    </source>
</evidence>
<feature type="binding site" evidence="7">
    <location>
        <position position="99"/>
    </location>
    <ligand>
        <name>Cu cation</name>
        <dbReference type="ChEBI" id="CHEBI:23378"/>
    </ligand>
</feature>
<evidence type="ECO:0000256" key="2">
    <source>
        <dbReference type="ARBA" id="ARBA00022448"/>
    </source>
</evidence>
<dbReference type="Pfam" id="PF00127">
    <property type="entry name" value="Copper-bind"/>
    <property type="match status" value="1"/>
</dbReference>
<comment type="cofactor">
    <cofactor evidence="7">
        <name>Cu cation</name>
        <dbReference type="ChEBI" id="CHEBI:23378"/>
    </cofactor>
    <text evidence="7">Binds 1 copper ion per subunit.</text>
</comment>
<comment type="subcellular location">
    <subcellularLocation>
        <location evidence="1">Periplasm</location>
    </subcellularLocation>
</comment>
<keyword evidence="8" id="KW-0732">Signal</keyword>
<evidence type="ECO:0000256" key="1">
    <source>
        <dbReference type="ARBA" id="ARBA00004418"/>
    </source>
</evidence>
<keyword evidence="4" id="KW-0574">Periplasm</keyword>
<evidence type="ECO:0000313" key="12">
    <source>
        <dbReference type="Proteomes" id="UP001144397"/>
    </source>
</evidence>
<feature type="domain" description="Blue (type 1) copper" evidence="9">
    <location>
        <begin position="32"/>
        <end position="112"/>
    </location>
</feature>
<dbReference type="InterPro" id="IPR002386">
    <property type="entry name" value="Amicyanin/Pseudoazurin"/>
</dbReference>
<dbReference type="PANTHER" id="PTHR36507">
    <property type="entry name" value="BLL1555 PROTEIN"/>
    <property type="match status" value="1"/>
</dbReference>
<evidence type="ECO:0000256" key="4">
    <source>
        <dbReference type="ARBA" id="ARBA00022764"/>
    </source>
</evidence>
<evidence type="ECO:0000313" key="10">
    <source>
        <dbReference type="EMBL" id="GLI22529.1"/>
    </source>
</evidence>
<dbReference type="EMBL" id="JAVDPY010000001">
    <property type="protein sequence ID" value="MDR6331680.1"/>
    <property type="molecule type" value="Genomic_DNA"/>
</dbReference>
<comment type="caution">
    <text evidence="10">The sequence shown here is derived from an EMBL/GenBank/DDBJ whole genome shotgun (WGS) entry which is preliminary data.</text>
</comment>
<dbReference type="GO" id="GO:0042597">
    <property type="term" value="C:periplasmic space"/>
    <property type="evidence" value="ECO:0007669"/>
    <property type="project" value="UniProtKB-SubCell"/>
</dbReference>
<reference evidence="10" key="1">
    <citation type="submission" date="2022-12" db="EMBL/GenBank/DDBJ databases">
        <title>Reference genome sequencing for broad-spectrum identification of bacterial and archaeal isolates by mass spectrometry.</title>
        <authorList>
            <person name="Sekiguchi Y."/>
            <person name="Tourlousse D.M."/>
        </authorList>
    </citation>
    <scope>NUCLEOTIDE SEQUENCE</scope>
    <source>
        <strain evidence="10">301</strain>
    </source>
</reference>
<dbReference type="PANTHER" id="PTHR36507:SF1">
    <property type="entry name" value="BLL1555 PROTEIN"/>
    <property type="match status" value="1"/>
</dbReference>
<dbReference type="Gene3D" id="2.60.40.420">
    <property type="entry name" value="Cupredoxins - blue copper proteins"/>
    <property type="match status" value="1"/>
</dbReference>
<dbReference type="AlphaFoldDB" id="A0A9W6FJB3"/>
<evidence type="ECO:0000313" key="13">
    <source>
        <dbReference type="Proteomes" id="UP001245370"/>
    </source>
</evidence>
<evidence type="ECO:0000313" key="11">
    <source>
        <dbReference type="EMBL" id="MDR6331680.1"/>
    </source>
</evidence>
<dbReference type="Proteomes" id="UP001144397">
    <property type="component" value="Unassembled WGS sequence"/>
</dbReference>
<feature type="binding site" evidence="7">
    <location>
        <position position="102"/>
    </location>
    <ligand>
        <name>Cu cation</name>
        <dbReference type="ChEBI" id="CHEBI:23378"/>
    </ligand>
</feature>
<keyword evidence="2" id="KW-0813">Transport</keyword>
<dbReference type="Proteomes" id="UP001245370">
    <property type="component" value="Unassembled WGS sequence"/>
</dbReference>
<sequence length="115" mass="12244">MKQSPLPLPPQVAVLAICLAFGALATPAAAEDVTVSIDNFTFTPAEVTVTPGTTVTWINNDDIPHTVVDKKQAFRSKALDTEGKFSFTFTTAGDYSYFCSLHPHMVGKVIVKAGG</sequence>
<organism evidence="10 12">
    <name type="scientific">Xanthobacter flavus</name>
    <dbReference type="NCBI Taxonomy" id="281"/>
    <lineage>
        <taxon>Bacteria</taxon>
        <taxon>Pseudomonadati</taxon>
        <taxon>Pseudomonadota</taxon>
        <taxon>Alphaproteobacteria</taxon>
        <taxon>Hyphomicrobiales</taxon>
        <taxon>Xanthobacteraceae</taxon>
        <taxon>Xanthobacter</taxon>
    </lineage>
</organism>
<dbReference type="CDD" id="cd13921">
    <property type="entry name" value="Amicyanin"/>
    <property type="match status" value="1"/>
</dbReference>
<feature type="chain" id="PRO_5040970896" evidence="8">
    <location>
        <begin position="31"/>
        <end position="115"/>
    </location>
</feature>
<dbReference type="GO" id="GO:0005507">
    <property type="term" value="F:copper ion binding"/>
    <property type="evidence" value="ECO:0007669"/>
    <property type="project" value="InterPro"/>
</dbReference>
<dbReference type="EMBL" id="BSDO01000002">
    <property type="protein sequence ID" value="GLI22529.1"/>
    <property type="molecule type" value="Genomic_DNA"/>
</dbReference>
<gene>
    <name evidence="11" type="ORF">GGQ86_000127</name>
    <name evidence="10" type="ORF">XFLAVUS301_22030</name>
</gene>
<dbReference type="InterPro" id="IPR052721">
    <property type="entry name" value="ET_Amicyanin"/>
</dbReference>
<keyword evidence="6 7" id="KW-0186">Copper</keyword>
<evidence type="ECO:0000256" key="7">
    <source>
        <dbReference type="PIRSR" id="PIRSR602386-1"/>
    </source>
</evidence>
<dbReference type="InterPro" id="IPR035668">
    <property type="entry name" value="Amicyanin"/>
</dbReference>
<dbReference type="RefSeq" id="WP_281807492.1">
    <property type="nucleotide sequence ID" value="NZ_BSDO01000002.1"/>
</dbReference>
<feature type="binding site" evidence="7">
    <location>
        <position position="65"/>
    </location>
    <ligand>
        <name>Cu cation</name>
        <dbReference type="ChEBI" id="CHEBI:23378"/>
    </ligand>
</feature>
<keyword evidence="5" id="KW-0249">Electron transport</keyword>
<accession>A0A9W6FJB3</accession>
<dbReference type="InterPro" id="IPR000923">
    <property type="entry name" value="BlueCu_1"/>
</dbReference>
<dbReference type="InterPro" id="IPR008972">
    <property type="entry name" value="Cupredoxin"/>
</dbReference>
<evidence type="ECO:0000256" key="3">
    <source>
        <dbReference type="ARBA" id="ARBA00022723"/>
    </source>
</evidence>
<proteinExistence type="predicted"/>
<name>A0A9W6FJB3_XANFL</name>
<keyword evidence="13" id="KW-1185">Reference proteome</keyword>
<evidence type="ECO:0000256" key="8">
    <source>
        <dbReference type="SAM" id="SignalP"/>
    </source>
</evidence>
<evidence type="ECO:0000259" key="9">
    <source>
        <dbReference type="Pfam" id="PF00127"/>
    </source>
</evidence>
<keyword evidence="3 7" id="KW-0479">Metal-binding</keyword>
<evidence type="ECO:0000256" key="5">
    <source>
        <dbReference type="ARBA" id="ARBA00022982"/>
    </source>
</evidence>
<dbReference type="PRINTS" id="PR00155">
    <property type="entry name" value="AMICYANIN"/>
</dbReference>
<feature type="signal peptide" evidence="8">
    <location>
        <begin position="1"/>
        <end position="30"/>
    </location>
</feature>
<dbReference type="GO" id="GO:0009055">
    <property type="term" value="F:electron transfer activity"/>
    <property type="evidence" value="ECO:0007669"/>
    <property type="project" value="InterPro"/>
</dbReference>
<protein>
    <submittedName>
        <fullName evidence="10">Amicyanin</fullName>
    </submittedName>
    <submittedName>
        <fullName evidence="11">Plastocyanin</fullName>
    </submittedName>
</protein>